<evidence type="ECO:0000256" key="1">
    <source>
        <dbReference type="ARBA" id="ARBA00001946"/>
    </source>
</evidence>
<dbReference type="STRING" id="1703.BLSMQ_1698"/>
<gene>
    <name evidence="11" type="ORF">AE0388_2381</name>
</gene>
<dbReference type="PATRIC" id="fig|1703.6.peg.2279"/>
<dbReference type="InterPro" id="IPR015797">
    <property type="entry name" value="NUDIX_hydrolase-like_dom_sf"/>
</dbReference>
<keyword evidence="7" id="KW-0460">Magnesium</keyword>
<evidence type="ECO:0000256" key="8">
    <source>
        <dbReference type="ARBA" id="ARBA00023027"/>
    </source>
</evidence>
<dbReference type="InterPro" id="IPR000086">
    <property type="entry name" value="NUDIX_hydrolase_dom"/>
</dbReference>
<keyword evidence="5" id="KW-0479">Metal-binding</keyword>
<dbReference type="InterPro" id="IPR020084">
    <property type="entry name" value="NUDIX_hydrolase_CS"/>
</dbReference>
<organism evidence="11 12">
    <name type="scientific">Brevibacterium linens</name>
    <dbReference type="NCBI Taxonomy" id="1703"/>
    <lineage>
        <taxon>Bacteria</taxon>
        <taxon>Bacillati</taxon>
        <taxon>Actinomycetota</taxon>
        <taxon>Actinomycetes</taxon>
        <taxon>Micrococcales</taxon>
        <taxon>Brevibacteriaceae</taxon>
        <taxon>Brevibacterium</taxon>
    </lineage>
</organism>
<dbReference type="EC" id="3.6.1.22" evidence="4"/>
<accession>A0A0B9A8N1</accession>
<evidence type="ECO:0000256" key="5">
    <source>
        <dbReference type="ARBA" id="ARBA00022723"/>
    </source>
</evidence>
<dbReference type="PROSITE" id="PS00893">
    <property type="entry name" value="NUDIX_BOX"/>
    <property type="match status" value="1"/>
</dbReference>
<dbReference type="EMBL" id="JTJZ01000020">
    <property type="protein sequence ID" value="KHS51831.1"/>
    <property type="molecule type" value="Genomic_DNA"/>
</dbReference>
<evidence type="ECO:0000313" key="11">
    <source>
        <dbReference type="EMBL" id="KHS51831.1"/>
    </source>
</evidence>
<proteinExistence type="inferred from homology"/>
<dbReference type="InterPro" id="IPR015376">
    <property type="entry name" value="Znr_NADH_PPase"/>
</dbReference>
<comment type="catalytic activity">
    <reaction evidence="9">
        <text>a 5'-end NAD(+)-phospho-ribonucleoside in mRNA + H2O = a 5'-end phospho-adenosine-phospho-ribonucleoside in mRNA + beta-nicotinamide D-ribonucleotide + 2 H(+)</text>
        <dbReference type="Rhea" id="RHEA:60876"/>
        <dbReference type="Rhea" id="RHEA-COMP:15698"/>
        <dbReference type="Rhea" id="RHEA-COMP:15719"/>
        <dbReference type="ChEBI" id="CHEBI:14649"/>
        <dbReference type="ChEBI" id="CHEBI:15377"/>
        <dbReference type="ChEBI" id="CHEBI:15378"/>
        <dbReference type="ChEBI" id="CHEBI:144029"/>
        <dbReference type="ChEBI" id="CHEBI:144051"/>
    </reaction>
    <physiologicalReaction direction="left-to-right" evidence="9">
        <dbReference type="Rhea" id="RHEA:60877"/>
    </physiologicalReaction>
</comment>
<dbReference type="PROSITE" id="PS51462">
    <property type="entry name" value="NUDIX"/>
    <property type="match status" value="1"/>
</dbReference>
<dbReference type="SUPFAM" id="SSF55811">
    <property type="entry name" value="Nudix"/>
    <property type="match status" value="1"/>
</dbReference>
<evidence type="ECO:0000256" key="2">
    <source>
        <dbReference type="ARBA" id="ARBA00001947"/>
    </source>
</evidence>
<comment type="cofactor">
    <cofactor evidence="1">
        <name>Mg(2+)</name>
        <dbReference type="ChEBI" id="CHEBI:18420"/>
    </cofactor>
</comment>
<name>A0A0B9A8N1_BRELN</name>
<dbReference type="InterPro" id="IPR050241">
    <property type="entry name" value="NAD-cap_RNA_hydrolase_NudC"/>
</dbReference>
<dbReference type="Pfam" id="PF09297">
    <property type="entry name" value="Zn_ribbon_NUD"/>
    <property type="match status" value="1"/>
</dbReference>
<sequence>MSAGATFGSGQADSATGVVSGRWDIVEGMKPLPPVQPISLARHGIDRDHLTRGQDGDLSEIWASGARAVFEYRGTLLVAGGGLFLTDRELVPEGQTEVYLGRDPQGTRYIGVSLDDDGRSHVDAQLDASRARDASDLLTAPGEGIDSSEPVWLPLRHLAEALDDVQVSLACEIVGLGNWHRAHRFSPRTGTPTIPVLGGWVRRDPETGSEHFPRTDPAVLVVIVNTDEDGVERVLLGNNAAWEADRYSLLAGFVEPGETLEHAVIREIWEEAHLEVTDPQYLGSQPWPFPCSLMLGFSAVAPSRDFAADEAEIASLRWFTRAELQDAIANGEVRAPSTISIAGQLLHSWLDNA</sequence>
<dbReference type="Gene3D" id="3.90.79.20">
    <property type="match status" value="1"/>
</dbReference>
<protein>
    <recommendedName>
        <fullName evidence="4">NAD(+) diphosphatase</fullName>
        <ecNumber evidence="4">3.6.1.22</ecNumber>
    </recommendedName>
</protein>
<evidence type="ECO:0000256" key="3">
    <source>
        <dbReference type="ARBA" id="ARBA00009595"/>
    </source>
</evidence>
<evidence type="ECO:0000256" key="4">
    <source>
        <dbReference type="ARBA" id="ARBA00012381"/>
    </source>
</evidence>
<comment type="caution">
    <text evidence="11">The sequence shown here is derived from an EMBL/GenBank/DDBJ whole genome shotgun (WGS) entry which is preliminary data.</text>
</comment>
<dbReference type="GO" id="GO:0019677">
    <property type="term" value="P:NAD+ catabolic process"/>
    <property type="evidence" value="ECO:0007669"/>
    <property type="project" value="TreeGrafter"/>
</dbReference>
<keyword evidence="12" id="KW-1185">Reference proteome</keyword>
<evidence type="ECO:0000313" key="12">
    <source>
        <dbReference type="Proteomes" id="UP000031488"/>
    </source>
</evidence>
<evidence type="ECO:0000259" key="10">
    <source>
        <dbReference type="PROSITE" id="PS51462"/>
    </source>
</evidence>
<evidence type="ECO:0000256" key="9">
    <source>
        <dbReference type="ARBA" id="ARBA00023679"/>
    </source>
</evidence>
<reference evidence="11 12" key="1">
    <citation type="submission" date="2014-11" db="EMBL/GenBank/DDBJ databases">
        <title>Draft Genome Sequence of Brevibacterium linens AE038-8.</title>
        <authorList>
            <person name="Maizel D."/>
            <person name="Utturkar S.M."/>
            <person name="Brown S.D."/>
            <person name="Ferrero M."/>
            <person name="Rosen B.P."/>
        </authorList>
    </citation>
    <scope>NUCLEOTIDE SEQUENCE [LARGE SCALE GENOMIC DNA]</scope>
    <source>
        <strain evidence="11 12">AE038-8</strain>
    </source>
</reference>
<dbReference type="PANTHER" id="PTHR42904">
    <property type="entry name" value="NUDIX HYDROLASE, NUDC SUBFAMILY"/>
    <property type="match status" value="1"/>
</dbReference>
<comment type="cofactor">
    <cofactor evidence="2">
        <name>Zn(2+)</name>
        <dbReference type="ChEBI" id="CHEBI:29105"/>
    </cofactor>
</comment>
<dbReference type="Proteomes" id="UP000031488">
    <property type="component" value="Unassembled WGS sequence"/>
</dbReference>
<dbReference type="GO" id="GO:0005829">
    <property type="term" value="C:cytosol"/>
    <property type="evidence" value="ECO:0007669"/>
    <property type="project" value="TreeGrafter"/>
</dbReference>
<dbReference type="InterPro" id="IPR049734">
    <property type="entry name" value="NudC-like_C"/>
</dbReference>
<comment type="similarity">
    <text evidence="3">Belongs to the Nudix hydrolase family. NudC subfamily.</text>
</comment>
<dbReference type="PANTHER" id="PTHR42904:SF6">
    <property type="entry name" value="NAD-CAPPED RNA HYDROLASE NUDT12"/>
    <property type="match status" value="1"/>
</dbReference>
<dbReference type="NCBIfam" id="NF001299">
    <property type="entry name" value="PRK00241.1"/>
    <property type="match status" value="1"/>
</dbReference>
<dbReference type="GO" id="GO:0035529">
    <property type="term" value="F:NADH pyrophosphatase activity"/>
    <property type="evidence" value="ECO:0007669"/>
    <property type="project" value="TreeGrafter"/>
</dbReference>
<dbReference type="Gene3D" id="3.90.79.10">
    <property type="entry name" value="Nucleoside Triphosphate Pyrophosphohydrolase"/>
    <property type="match status" value="1"/>
</dbReference>
<dbReference type="GO" id="GO:0006742">
    <property type="term" value="P:NADP+ catabolic process"/>
    <property type="evidence" value="ECO:0007669"/>
    <property type="project" value="TreeGrafter"/>
</dbReference>
<dbReference type="GO" id="GO:0046872">
    <property type="term" value="F:metal ion binding"/>
    <property type="evidence" value="ECO:0007669"/>
    <property type="project" value="UniProtKB-KW"/>
</dbReference>
<feature type="domain" description="Nudix hydrolase" evidence="10">
    <location>
        <begin position="214"/>
        <end position="341"/>
    </location>
</feature>
<dbReference type="CDD" id="cd03429">
    <property type="entry name" value="NUDIX_NADH_pyrophosphatase_Nudt13"/>
    <property type="match status" value="1"/>
</dbReference>
<keyword evidence="8" id="KW-0520">NAD</keyword>
<dbReference type="Pfam" id="PF00293">
    <property type="entry name" value="NUDIX"/>
    <property type="match status" value="1"/>
</dbReference>
<dbReference type="AlphaFoldDB" id="A0A0B9A8N1"/>
<evidence type="ECO:0000256" key="7">
    <source>
        <dbReference type="ARBA" id="ARBA00022842"/>
    </source>
</evidence>
<keyword evidence="6 11" id="KW-0378">Hydrolase</keyword>
<evidence type="ECO:0000256" key="6">
    <source>
        <dbReference type="ARBA" id="ARBA00022801"/>
    </source>
</evidence>